<proteinExistence type="predicted"/>
<evidence type="ECO:0000313" key="2">
    <source>
        <dbReference type="EMBL" id="MPN07618.1"/>
    </source>
</evidence>
<dbReference type="EMBL" id="VSSQ01053615">
    <property type="protein sequence ID" value="MPN07618.1"/>
    <property type="molecule type" value="Genomic_DNA"/>
</dbReference>
<reference evidence="2" key="1">
    <citation type="submission" date="2019-08" db="EMBL/GenBank/DDBJ databases">
        <authorList>
            <person name="Kucharzyk K."/>
            <person name="Murdoch R.W."/>
            <person name="Higgins S."/>
            <person name="Loffler F."/>
        </authorList>
    </citation>
    <scope>NUCLEOTIDE SEQUENCE</scope>
</reference>
<dbReference type="InterPro" id="IPR036278">
    <property type="entry name" value="Sialidase_sf"/>
</dbReference>
<dbReference type="CDD" id="cd15482">
    <property type="entry name" value="Sialidase_non-viral"/>
    <property type="match status" value="1"/>
</dbReference>
<accession>A0A645EZY9</accession>
<protein>
    <recommendedName>
        <fullName evidence="1">Sialidase domain-containing protein</fullName>
    </recommendedName>
</protein>
<sequence>MATGDGRTWRDIGKIASRESTAGATFMHAQGLGRPILWSEGGWLHLWYEAYPLGRWAGASIIHSLSTDGGRSWNRTQRLPVNAFGGLGSHLGQAPRELADGGLLLPLGQANEGAPWLRLAATGRIVDKLERLPNASTPEAAQ</sequence>
<dbReference type="InterPro" id="IPR011040">
    <property type="entry name" value="Sialidase"/>
</dbReference>
<organism evidence="2">
    <name type="scientific">bioreactor metagenome</name>
    <dbReference type="NCBI Taxonomy" id="1076179"/>
    <lineage>
        <taxon>unclassified sequences</taxon>
        <taxon>metagenomes</taxon>
        <taxon>ecological metagenomes</taxon>
    </lineage>
</organism>
<evidence type="ECO:0000259" key="1">
    <source>
        <dbReference type="Pfam" id="PF13088"/>
    </source>
</evidence>
<dbReference type="SUPFAM" id="SSF50939">
    <property type="entry name" value="Sialidases"/>
    <property type="match status" value="1"/>
</dbReference>
<name>A0A645EZY9_9ZZZZ</name>
<dbReference type="AlphaFoldDB" id="A0A645EZY9"/>
<gene>
    <name evidence="2" type="ORF">SDC9_154889</name>
</gene>
<dbReference type="Pfam" id="PF13088">
    <property type="entry name" value="BNR_2"/>
    <property type="match status" value="1"/>
</dbReference>
<feature type="domain" description="Sialidase" evidence="1">
    <location>
        <begin position="6"/>
        <end position="110"/>
    </location>
</feature>
<comment type="caution">
    <text evidence="2">The sequence shown here is derived from an EMBL/GenBank/DDBJ whole genome shotgun (WGS) entry which is preliminary data.</text>
</comment>